<evidence type="ECO:0000256" key="6">
    <source>
        <dbReference type="ARBA" id="ARBA00022781"/>
    </source>
</evidence>
<evidence type="ECO:0000256" key="12">
    <source>
        <dbReference type="SAM" id="Phobius"/>
    </source>
</evidence>
<feature type="region of interest" description="Disordered" evidence="11">
    <location>
        <begin position="59"/>
        <end position="81"/>
    </location>
</feature>
<dbReference type="GeneID" id="111591909"/>
<evidence type="ECO:0000256" key="11">
    <source>
        <dbReference type="SAM" id="MobiDB-lite"/>
    </source>
</evidence>
<keyword evidence="6" id="KW-0375">Hydrogen ion transport</keyword>
<reference evidence="14" key="1">
    <citation type="submission" date="2025-08" db="UniProtKB">
        <authorList>
            <consortium name="RefSeq"/>
        </authorList>
    </citation>
    <scope>IDENTIFICATION</scope>
    <source>
        <strain evidence="14">15085-1641.00</strain>
        <tissue evidence="14">Whole body</tissue>
    </source>
</reference>
<dbReference type="GO" id="GO:0005886">
    <property type="term" value="C:plasma membrane"/>
    <property type="evidence" value="ECO:0007669"/>
    <property type="project" value="UniProtKB-SubCell"/>
</dbReference>
<feature type="compositionally biased region" description="Low complexity" evidence="11">
    <location>
        <begin position="208"/>
        <end position="220"/>
    </location>
</feature>
<name>A0A6J1L686_DROHY</name>
<feature type="transmembrane region" description="Helical" evidence="12">
    <location>
        <begin position="666"/>
        <end position="689"/>
    </location>
</feature>
<dbReference type="OrthoDB" id="6429739at2759"/>
<dbReference type="InterPro" id="IPR004878">
    <property type="entry name" value="Otopetrin"/>
</dbReference>
<feature type="transmembrane region" description="Helical" evidence="12">
    <location>
        <begin position="629"/>
        <end position="645"/>
    </location>
</feature>
<feature type="transmembrane region" description="Helical" evidence="12">
    <location>
        <begin position="740"/>
        <end position="760"/>
    </location>
</feature>
<dbReference type="AlphaFoldDB" id="A0A6J1L686"/>
<keyword evidence="13" id="KW-1185">Reference proteome</keyword>
<evidence type="ECO:0000256" key="4">
    <source>
        <dbReference type="ARBA" id="ARBA00022475"/>
    </source>
</evidence>
<keyword evidence="8" id="KW-0406">Ion transport</keyword>
<keyword evidence="9 12" id="KW-0472">Membrane</keyword>
<dbReference type="PANTHER" id="PTHR21522">
    <property type="entry name" value="PROTON CHANNEL OTOP"/>
    <property type="match status" value="1"/>
</dbReference>
<comment type="similarity">
    <text evidence="2">Belongs to the otopetrin family.</text>
</comment>
<evidence type="ECO:0000256" key="8">
    <source>
        <dbReference type="ARBA" id="ARBA00023065"/>
    </source>
</evidence>
<accession>A0A6J1L686</accession>
<protein>
    <submittedName>
        <fullName evidence="14">Proton channel OtopLc isoform X2</fullName>
    </submittedName>
</protein>
<evidence type="ECO:0000256" key="2">
    <source>
        <dbReference type="ARBA" id="ARBA00006513"/>
    </source>
</evidence>
<evidence type="ECO:0000256" key="9">
    <source>
        <dbReference type="ARBA" id="ARBA00023136"/>
    </source>
</evidence>
<feature type="transmembrane region" description="Helical" evidence="12">
    <location>
        <begin position="244"/>
        <end position="267"/>
    </location>
</feature>
<feature type="compositionally biased region" description="Polar residues" evidence="11">
    <location>
        <begin position="181"/>
        <end position="207"/>
    </location>
</feature>
<feature type="transmembrane region" description="Helical" evidence="12">
    <location>
        <begin position="372"/>
        <end position="395"/>
    </location>
</feature>
<organism evidence="13 14">
    <name type="scientific">Drosophila hydei</name>
    <name type="common">Fruit fly</name>
    <dbReference type="NCBI Taxonomy" id="7224"/>
    <lineage>
        <taxon>Eukaryota</taxon>
        <taxon>Metazoa</taxon>
        <taxon>Ecdysozoa</taxon>
        <taxon>Arthropoda</taxon>
        <taxon>Hexapoda</taxon>
        <taxon>Insecta</taxon>
        <taxon>Pterygota</taxon>
        <taxon>Neoptera</taxon>
        <taxon>Endopterygota</taxon>
        <taxon>Diptera</taxon>
        <taxon>Brachycera</taxon>
        <taxon>Muscomorpha</taxon>
        <taxon>Ephydroidea</taxon>
        <taxon>Drosophilidae</taxon>
        <taxon>Drosophila</taxon>
    </lineage>
</organism>
<feature type="region of interest" description="Disordered" evidence="11">
    <location>
        <begin position="171"/>
        <end position="241"/>
    </location>
</feature>
<keyword evidence="3" id="KW-0813">Transport</keyword>
<dbReference type="Proteomes" id="UP000504633">
    <property type="component" value="Unplaced"/>
</dbReference>
<evidence type="ECO:0000256" key="1">
    <source>
        <dbReference type="ARBA" id="ARBA00004651"/>
    </source>
</evidence>
<dbReference type="PANTHER" id="PTHR21522:SF30">
    <property type="entry name" value="GH01206P"/>
    <property type="match status" value="1"/>
</dbReference>
<evidence type="ECO:0000313" key="13">
    <source>
        <dbReference type="Proteomes" id="UP000504633"/>
    </source>
</evidence>
<dbReference type="RefSeq" id="XP_023159609.1">
    <property type="nucleotide sequence ID" value="XM_023303841.1"/>
</dbReference>
<feature type="transmembrane region" description="Helical" evidence="12">
    <location>
        <begin position="701"/>
        <end position="719"/>
    </location>
</feature>
<proteinExistence type="inferred from homology"/>
<keyword evidence="7 12" id="KW-1133">Transmembrane helix</keyword>
<evidence type="ECO:0000313" key="14">
    <source>
        <dbReference type="RefSeq" id="XP_023159609.1"/>
    </source>
</evidence>
<feature type="transmembrane region" description="Helical" evidence="12">
    <location>
        <begin position="589"/>
        <end position="609"/>
    </location>
</feature>
<comment type="subcellular location">
    <subcellularLocation>
        <location evidence="1">Cell membrane</location>
        <topology evidence="1">Multi-pass membrane protein</topology>
    </subcellularLocation>
</comment>
<keyword evidence="4" id="KW-1003">Cell membrane</keyword>
<evidence type="ECO:0000256" key="7">
    <source>
        <dbReference type="ARBA" id="ARBA00022989"/>
    </source>
</evidence>
<feature type="transmembrane region" description="Helical" evidence="12">
    <location>
        <begin position="772"/>
        <end position="791"/>
    </location>
</feature>
<feature type="transmembrane region" description="Helical" evidence="12">
    <location>
        <begin position="333"/>
        <end position="352"/>
    </location>
</feature>
<keyword evidence="5 12" id="KW-0812">Transmembrane</keyword>
<sequence>MSLNNINTNVYYDDPILLWKTKQRVHYKDDVAARAKKNQVFSDSFEHITLRQPKKSISFSRLTPATTPPPEAQLHSSSNNSTICATSNSVKRYARTACDNCGYHNIPIMSHPISPLAKSQTNLELVEHHSQRQALLPLPVIGIHRDDSAYTLQVSRRPSILLQEILTQRPPGIGRKDPSNFLHSRNSRNAGNPNGTATGSTATINFQSGSASARNGSSANYDSGAKSFQAKQQKEKNRRTGNDAISSALSATYCKLLVLLGVCLPITEVISDQIPTYVYQGFYVYLYAGSILFVIFVYISAFRNRSLFNALKDFHEKNSNIHIKHKVTHFGSFYLRVGAIAFAIGTMVYSGLEFGQFFELNGHPGCHDVFVAITPICRMVLCIAQVQFIFLNTTYMDMARHKVTSRFGLMHMVATNLCEWLYVLVEETKHEIFHITHHDNDPVHDPILHNGTHGGPDWSTLNQSIQLHGPHGSGLRMQNHSAEGAMHKLLVNITTSVSNITTAATPTQATFSGCSRTTIMGALVQQLSPFLFPCTIEYSLICAVILFEMWKTVKSIPDIDKTRKNSIKPVAQKPAHHFSVDCSQSHKGLFFGILIIVMTIISMIMYFVLYTQPGYELIATQEVTLWETFMYFMCASAVITGMILMRDLRYIKDTSDEHHSMDLDNLLLVVAQTGVYLYGMFSILGSYFAKWDTVPDRVEGIIAEVFGVVQTSLQTMFILHASHRRCKGSKQVRRKPGREIITFLLVANIAIWFVNTLIKGRAVFRQTHLEFFGIWGWTIITHISMPLAIFYRFHSTICLFEVWKITYKAKTH</sequence>
<evidence type="ECO:0000256" key="3">
    <source>
        <dbReference type="ARBA" id="ARBA00022448"/>
    </source>
</evidence>
<gene>
    <name evidence="14" type="primary">LOC111591909</name>
</gene>
<dbReference type="Pfam" id="PF03189">
    <property type="entry name" value="Otopetrin"/>
    <property type="match status" value="1"/>
</dbReference>
<keyword evidence="10" id="KW-0407">Ion channel</keyword>
<evidence type="ECO:0000256" key="10">
    <source>
        <dbReference type="ARBA" id="ARBA00023303"/>
    </source>
</evidence>
<evidence type="ECO:0000256" key="5">
    <source>
        <dbReference type="ARBA" id="ARBA00022692"/>
    </source>
</evidence>
<dbReference type="GO" id="GO:0015252">
    <property type="term" value="F:proton channel activity"/>
    <property type="evidence" value="ECO:0007669"/>
    <property type="project" value="InterPro"/>
</dbReference>
<feature type="compositionally biased region" description="Basic and acidic residues" evidence="11">
    <location>
        <begin position="232"/>
        <end position="241"/>
    </location>
</feature>
<feature type="transmembrane region" description="Helical" evidence="12">
    <location>
        <begin position="282"/>
        <end position="302"/>
    </location>
</feature>